<evidence type="ECO:0000313" key="4">
    <source>
        <dbReference type="Proteomes" id="UP000838748"/>
    </source>
</evidence>
<comment type="caution">
    <text evidence="3">The sequence shown here is derived from an EMBL/GenBank/DDBJ whole genome shotgun (WGS) entry which is preliminary data.</text>
</comment>
<dbReference type="Proteomes" id="UP000838748">
    <property type="component" value="Unassembled WGS sequence"/>
</dbReference>
<protein>
    <recommendedName>
        <fullName evidence="2">Beta-mannosidase-like galactose-binding domain-containing protein</fullName>
    </recommendedName>
</protein>
<gene>
    <name evidence="3" type="ORF">VMF7928_03623</name>
</gene>
<dbReference type="RefSeq" id="WP_237363087.1">
    <property type="nucleotide sequence ID" value="NZ_CAKLDM010000002.1"/>
</dbReference>
<keyword evidence="1" id="KW-0378">Hydrolase</keyword>
<organism evidence="3 4">
    <name type="scientific">Vibrio marisflavi CECT 7928</name>
    <dbReference type="NCBI Taxonomy" id="634439"/>
    <lineage>
        <taxon>Bacteria</taxon>
        <taxon>Pseudomonadati</taxon>
        <taxon>Pseudomonadota</taxon>
        <taxon>Gammaproteobacteria</taxon>
        <taxon>Vibrionales</taxon>
        <taxon>Vibrionaceae</taxon>
        <taxon>Vibrio</taxon>
    </lineage>
</organism>
<evidence type="ECO:0000259" key="2">
    <source>
        <dbReference type="Pfam" id="PF22666"/>
    </source>
</evidence>
<dbReference type="Pfam" id="PF22666">
    <property type="entry name" value="Glyco_hydro_2_N2"/>
    <property type="match status" value="1"/>
</dbReference>
<accession>A0ABN8E705</accession>
<evidence type="ECO:0000256" key="1">
    <source>
        <dbReference type="ARBA" id="ARBA00022801"/>
    </source>
</evidence>
<sequence length="262" mass="29144">MQIILSDNWHLSSLTDPSLPQGNLTLPNAICSALPSSVSQQQIEQQEWYLSHDCYLEEDLLKCPAIDLVVEGIERFAEVRVNGIAVFDCDGAQQVYQREIRSLLNSGKNRIELLLIEPDADYLGDEDLAITANNKQEHSKSAISHAPRLQGISNVRLEKVETEQVWHYGGGCELIVNVFYSTVSPGLVSASVKFDGMTYQLPLDVRDNHVKAIFQVEAPIYSDLENQNPKDLYDLVVELDGQICSQVIALSDSLCVSHSNTI</sequence>
<dbReference type="InterPro" id="IPR008979">
    <property type="entry name" value="Galactose-bd-like_sf"/>
</dbReference>
<dbReference type="EMBL" id="CAKLDM010000002">
    <property type="protein sequence ID" value="CAH0541560.1"/>
    <property type="molecule type" value="Genomic_DNA"/>
</dbReference>
<dbReference type="Gene3D" id="2.60.120.260">
    <property type="entry name" value="Galactose-binding domain-like"/>
    <property type="match status" value="1"/>
</dbReference>
<keyword evidence="4" id="KW-1185">Reference proteome</keyword>
<proteinExistence type="predicted"/>
<reference evidence="3" key="1">
    <citation type="submission" date="2021-11" db="EMBL/GenBank/DDBJ databases">
        <authorList>
            <person name="Rodrigo-Torres L."/>
            <person name="Arahal R. D."/>
            <person name="Lucena T."/>
        </authorList>
    </citation>
    <scope>NUCLEOTIDE SEQUENCE</scope>
    <source>
        <strain evidence="3">CECT 7928</strain>
    </source>
</reference>
<evidence type="ECO:0000313" key="3">
    <source>
        <dbReference type="EMBL" id="CAH0541560.1"/>
    </source>
</evidence>
<dbReference type="InterPro" id="IPR054593">
    <property type="entry name" value="Beta-mannosidase-like_N2"/>
</dbReference>
<name>A0ABN8E705_9VIBR</name>
<feature type="domain" description="Beta-mannosidase-like galactose-binding" evidence="2">
    <location>
        <begin position="40"/>
        <end position="115"/>
    </location>
</feature>
<dbReference type="SUPFAM" id="SSF49785">
    <property type="entry name" value="Galactose-binding domain-like"/>
    <property type="match status" value="1"/>
</dbReference>